<dbReference type="Proteomes" id="UP000011761">
    <property type="component" value="Unassembled WGS sequence"/>
</dbReference>
<protein>
    <submittedName>
        <fullName evidence="2">Uncharacterized protein</fullName>
    </submittedName>
</protein>
<dbReference type="RefSeq" id="XP_007673353.1">
    <property type="nucleotide sequence ID" value="XM_007675163.1"/>
</dbReference>
<name>M2NK72_BAUPA</name>
<feature type="compositionally biased region" description="Basic and acidic residues" evidence="1">
    <location>
        <begin position="53"/>
        <end position="70"/>
    </location>
</feature>
<feature type="region of interest" description="Disordered" evidence="1">
    <location>
        <begin position="51"/>
        <end position="70"/>
    </location>
</feature>
<evidence type="ECO:0000313" key="2">
    <source>
        <dbReference type="EMBL" id="EMC99834.1"/>
    </source>
</evidence>
<dbReference type="EMBL" id="KB445551">
    <property type="protein sequence ID" value="EMC99834.1"/>
    <property type="molecule type" value="Genomic_DNA"/>
</dbReference>
<dbReference type="GeneID" id="19107412"/>
<sequence>MKVHLYQLSNHRRPFKAGARCAADNLKMLMHGMWSDARKGTNFALVSDSNNIDPKHRGHHDDIEVARVPV</sequence>
<keyword evidence="3" id="KW-1185">Reference proteome</keyword>
<evidence type="ECO:0000313" key="3">
    <source>
        <dbReference type="Proteomes" id="UP000011761"/>
    </source>
</evidence>
<gene>
    <name evidence="2" type="ORF">BAUCODRAFT_119405</name>
</gene>
<dbReference type="AlphaFoldDB" id="M2NK72"/>
<accession>M2NK72</accession>
<evidence type="ECO:0000256" key="1">
    <source>
        <dbReference type="SAM" id="MobiDB-lite"/>
    </source>
</evidence>
<proteinExistence type="predicted"/>
<organism evidence="2 3">
    <name type="scientific">Baudoinia panamericana (strain UAMH 10762)</name>
    <name type="common">Angels' share fungus</name>
    <name type="synonym">Baudoinia compniacensis (strain UAMH 10762)</name>
    <dbReference type="NCBI Taxonomy" id="717646"/>
    <lineage>
        <taxon>Eukaryota</taxon>
        <taxon>Fungi</taxon>
        <taxon>Dikarya</taxon>
        <taxon>Ascomycota</taxon>
        <taxon>Pezizomycotina</taxon>
        <taxon>Dothideomycetes</taxon>
        <taxon>Dothideomycetidae</taxon>
        <taxon>Mycosphaerellales</taxon>
        <taxon>Teratosphaeriaceae</taxon>
        <taxon>Baudoinia</taxon>
    </lineage>
</organism>
<reference evidence="2 3" key="1">
    <citation type="journal article" date="2012" name="PLoS Pathog.">
        <title>Diverse lifestyles and strategies of plant pathogenesis encoded in the genomes of eighteen Dothideomycetes fungi.</title>
        <authorList>
            <person name="Ohm R.A."/>
            <person name="Feau N."/>
            <person name="Henrissat B."/>
            <person name="Schoch C.L."/>
            <person name="Horwitz B.A."/>
            <person name="Barry K.W."/>
            <person name="Condon B.J."/>
            <person name="Copeland A.C."/>
            <person name="Dhillon B."/>
            <person name="Glaser F."/>
            <person name="Hesse C.N."/>
            <person name="Kosti I."/>
            <person name="LaButti K."/>
            <person name="Lindquist E.A."/>
            <person name="Lucas S."/>
            <person name="Salamov A.A."/>
            <person name="Bradshaw R.E."/>
            <person name="Ciuffetti L."/>
            <person name="Hamelin R.C."/>
            <person name="Kema G.H.J."/>
            <person name="Lawrence C."/>
            <person name="Scott J.A."/>
            <person name="Spatafora J.W."/>
            <person name="Turgeon B.G."/>
            <person name="de Wit P.J.G.M."/>
            <person name="Zhong S."/>
            <person name="Goodwin S.B."/>
            <person name="Grigoriev I.V."/>
        </authorList>
    </citation>
    <scope>NUCLEOTIDE SEQUENCE [LARGE SCALE GENOMIC DNA]</scope>
    <source>
        <strain evidence="2 3">UAMH 10762</strain>
    </source>
</reference>
<dbReference type="HOGENOM" id="CLU_2757398_0_0_1"/>
<dbReference type="KEGG" id="bcom:BAUCODRAFT_119405"/>